<accession>K2MZT8</accession>
<dbReference type="Gene3D" id="1.10.472.50">
    <property type="entry name" value="HD-domain/PDEase-like"/>
    <property type="match status" value="1"/>
</dbReference>
<name>K2MZT8_TRYCR</name>
<evidence type="ECO:0008006" key="4">
    <source>
        <dbReference type="Google" id="ProtNLM"/>
    </source>
</evidence>
<feature type="transmembrane region" description="Helical" evidence="1">
    <location>
        <begin position="46"/>
        <end position="70"/>
    </location>
</feature>
<dbReference type="Proteomes" id="UP000007350">
    <property type="component" value="Unassembled WGS sequence"/>
</dbReference>
<dbReference type="PANTHER" id="PTHR33594:SF1">
    <property type="entry name" value="HD_PDEASE DOMAIN-CONTAINING PROTEIN"/>
    <property type="match status" value="1"/>
</dbReference>
<keyword evidence="1" id="KW-0812">Transmembrane</keyword>
<sequence length="314" mass="35138">MLGGTEGRHLYAFHSPFTRKRGLKEKKSGTLGAAKGECLVDCVYSFLFFLIFHFSASPLFDLCFFFFFILGRGAATMEADHLLLWARCRRFVGDVCAGRDATHGLAHMETVTGNALLILHMEHGGATCSSLTISRVILVAMLHDVADHKYDAAGRLIQQVRKFLEAEKGAITAAGMDSEEALSHAFTTIEAISFSKEKQQCMRWFEAKLPSDWVFVRDVVSDADKLEAIGEEGLRRCLMYTMHTLVIREGRQGWDAVVQQRCLQGVKEHFVEKLSRPSKEFIVTAAGKFLAAPRHAAMERVLQEWESQGLPSFV</sequence>
<keyword evidence="1" id="KW-1133">Transmembrane helix</keyword>
<dbReference type="PANTHER" id="PTHR33594">
    <property type="entry name" value="SUPERFAMILY HYDROLASE, PUTATIVE (AFU_ORTHOLOGUE AFUA_1G03035)-RELATED"/>
    <property type="match status" value="1"/>
</dbReference>
<dbReference type="AlphaFoldDB" id="K2MZT8"/>
<comment type="caution">
    <text evidence="2">The sequence shown here is derived from an EMBL/GenBank/DDBJ whole genome shotgun (WGS) entry which is preliminary data.</text>
</comment>
<proteinExistence type="predicted"/>
<protein>
    <recommendedName>
        <fullName evidence="4">HD domain-containing protein</fullName>
    </recommendedName>
</protein>
<organism evidence="2 3">
    <name type="scientific">Trypanosoma cruzi marinkellei</name>
    <dbReference type="NCBI Taxonomy" id="85056"/>
    <lineage>
        <taxon>Eukaryota</taxon>
        <taxon>Discoba</taxon>
        <taxon>Euglenozoa</taxon>
        <taxon>Kinetoplastea</taxon>
        <taxon>Metakinetoplastina</taxon>
        <taxon>Trypanosomatida</taxon>
        <taxon>Trypanosomatidae</taxon>
        <taxon>Trypanosoma</taxon>
        <taxon>Schizotrypanum</taxon>
    </lineage>
</organism>
<evidence type="ECO:0000313" key="2">
    <source>
        <dbReference type="EMBL" id="EKF32550.1"/>
    </source>
</evidence>
<dbReference type="SUPFAM" id="SSF109604">
    <property type="entry name" value="HD-domain/PDEase-like"/>
    <property type="match status" value="1"/>
</dbReference>
<keyword evidence="3" id="KW-1185">Reference proteome</keyword>
<reference evidence="2 3" key="1">
    <citation type="journal article" date="2012" name="BMC Genomics">
        <title>Comparative genomic analysis of human infective Trypanosoma cruzi lineages with the bat-restricted subspecies T. cruzi marinkellei.</title>
        <authorList>
            <person name="Franzen O."/>
            <person name="Talavera-Lopez C."/>
            <person name="Ochaya S."/>
            <person name="Butler C.E."/>
            <person name="Messenger L.A."/>
            <person name="Lewis M.D."/>
            <person name="Llewellyn M.S."/>
            <person name="Marinkelle C.J."/>
            <person name="Tyler K.M."/>
            <person name="Miles M.A."/>
            <person name="Andersson B."/>
        </authorList>
    </citation>
    <scope>NUCLEOTIDE SEQUENCE [LARGE SCALE GENOMIC DNA]</scope>
    <source>
        <strain evidence="2 3">B7</strain>
    </source>
</reference>
<dbReference type="EMBL" id="AHKC01009773">
    <property type="protein sequence ID" value="EKF32550.1"/>
    <property type="molecule type" value="Genomic_DNA"/>
</dbReference>
<keyword evidence="1" id="KW-0472">Membrane</keyword>
<evidence type="ECO:0000313" key="3">
    <source>
        <dbReference type="Proteomes" id="UP000007350"/>
    </source>
</evidence>
<dbReference type="Gene3D" id="1.20.58.1910">
    <property type="match status" value="1"/>
</dbReference>
<dbReference type="OrthoDB" id="16547at2759"/>
<gene>
    <name evidence="2" type="ORF">MOQ_003595</name>
</gene>
<evidence type="ECO:0000256" key="1">
    <source>
        <dbReference type="SAM" id="Phobius"/>
    </source>
</evidence>